<keyword evidence="2" id="KW-0378">Hydrolase</keyword>
<sequence>MKKYKITKKSKKNKLIIVVALLFLCLIGLIAMKKVPNKESNRIKTNDKKAEKYMNQRENKAQTGTTKDLGEFNPYKSDGKKVVYLTFDDGPSTNNTPKILKILKNYNIQATFFLIGQNAEKNKDIVKEEAAEGNSVENHTYSHNMNYIYSNPKVFINDVNKCNGVLKSILGNNYNSKLIRFPGGSFGRKLKPFREEAESNGYRYIDWNDLTGDADYNGVPTAKLVSTVKRYANQNHLVVLMHDASTKATTVQALPQVIEYFKSQGYMFETLK</sequence>
<dbReference type="Gene3D" id="3.20.20.370">
    <property type="entry name" value="Glycoside hydrolase/deacetylase"/>
    <property type="match status" value="1"/>
</dbReference>
<dbReference type="InterPro" id="IPR011330">
    <property type="entry name" value="Glyco_hydro/deAcase_b/a-brl"/>
</dbReference>
<dbReference type="CDD" id="cd10944">
    <property type="entry name" value="CE4_SmPgdA_like"/>
    <property type="match status" value="1"/>
</dbReference>
<evidence type="ECO:0000259" key="1">
    <source>
        <dbReference type="PROSITE" id="PS51677"/>
    </source>
</evidence>
<dbReference type="EMBL" id="JBJHZX010000029">
    <property type="protein sequence ID" value="MFL0197397.1"/>
    <property type="molecule type" value="Genomic_DNA"/>
</dbReference>
<protein>
    <submittedName>
        <fullName evidence="2">Polysaccharide deacetylase family protein</fullName>
        <ecNumber evidence="2">3.-.-.-</ecNumber>
    </submittedName>
</protein>
<organism evidence="2 3">
    <name type="scientific">Candidatus Clostridium eludens</name>
    <dbReference type="NCBI Taxonomy" id="3381663"/>
    <lineage>
        <taxon>Bacteria</taxon>
        <taxon>Bacillati</taxon>
        <taxon>Bacillota</taxon>
        <taxon>Clostridia</taxon>
        <taxon>Eubacteriales</taxon>
        <taxon>Clostridiaceae</taxon>
        <taxon>Clostridium</taxon>
    </lineage>
</organism>
<dbReference type="Pfam" id="PF01522">
    <property type="entry name" value="Polysacc_deac_1"/>
    <property type="match status" value="1"/>
</dbReference>
<dbReference type="EC" id="3.-.-.-" evidence="2"/>
<reference evidence="2 3" key="1">
    <citation type="submission" date="2024-11" db="EMBL/GenBank/DDBJ databases">
        <authorList>
            <person name="Heng Y.C."/>
            <person name="Lim A.C.H."/>
            <person name="Lee J.K.Y."/>
            <person name="Kittelmann S."/>
        </authorList>
    </citation>
    <scope>NUCLEOTIDE SEQUENCE [LARGE SCALE GENOMIC DNA]</scope>
    <source>
        <strain evidence="2 3">WILCCON 0269</strain>
    </source>
</reference>
<keyword evidence="3" id="KW-1185">Reference proteome</keyword>
<proteinExistence type="predicted"/>
<dbReference type="Proteomes" id="UP001623660">
    <property type="component" value="Unassembled WGS sequence"/>
</dbReference>
<comment type="caution">
    <text evidence="2">The sequence shown here is derived from an EMBL/GenBank/DDBJ whole genome shotgun (WGS) entry which is preliminary data.</text>
</comment>
<feature type="domain" description="NodB homology" evidence="1">
    <location>
        <begin position="81"/>
        <end position="269"/>
    </location>
</feature>
<accession>A0ABW8SMW0</accession>
<evidence type="ECO:0000313" key="2">
    <source>
        <dbReference type="EMBL" id="MFL0197397.1"/>
    </source>
</evidence>
<dbReference type="PANTHER" id="PTHR10587:SF125">
    <property type="entry name" value="POLYSACCHARIDE DEACETYLASE YHEN-RELATED"/>
    <property type="match status" value="1"/>
</dbReference>
<dbReference type="PANTHER" id="PTHR10587">
    <property type="entry name" value="GLYCOSYL TRANSFERASE-RELATED"/>
    <property type="match status" value="1"/>
</dbReference>
<evidence type="ECO:0000313" key="3">
    <source>
        <dbReference type="Proteomes" id="UP001623660"/>
    </source>
</evidence>
<dbReference type="GO" id="GO:0016787">
    <property type="term" value="F:hydrolase activity"/>
    <property type="evidence" value="ECO:0007669"/>
    <property type="project" value="UniProtKB-KW"/>
</dbReference>
<dbReference type="SUPFAM" id="SSF88713">
    <property type="entry name" value="Glycoside hydrolase/deacetylase"/>
    <property type="match status" value="1"/>
</dbReference>
<dbReference type="PROSITE" id="PS51677">
    <property type="entry name" value="NODB"/>
    <property type="match status" value="1"/>
</dbReference>
<dbReference type="InterPro" id="IPR050248">
    <property type="entry name" value="Polysacc_deacetylase_ArnD"/>
</dbReference>
<gene>
    <name evidence="2" type="ORF">ACJDU8_17780</name>
</gene>
<dbReference type="InterPro" id="IPR002509">
    <property type="entry name" value="NODB_dom"/>
</dbReference>
<dbReference type="RefSeq" id="WP_406793502.1">
    <property type="nucleotide sequence ID" value="NZ_JBJHZX010000029.1"/>
</dbReference>
<name>A0ABW8SMW0_9CLOT</name>